<proteinExistence type="predicted"/>
<dbReference type="InterPro" id="IPR054184">
    <property type="entry name" value="DUF6890"/>
</dbReference>
<sequence>MREHYLPHADNSEKSLARAIWLHKNHFECLAVAVNNGIATAFKG</sequence>
<reference evidence="1 2" key="1">
    <citation type="submission" date="2012-02" db="EMBL/GenBank/DDBJ databases">
        <authorList>
            <person name="Harkins D.M."/>
            <person name="Madupu R."/>
            <person name="Durkin A.S."/>
            <person name="Torralba M."/>
            <person name="Methe B."/>
            <person name="Sutton G.G."/>
            <person name="Nelson K.E."/>
        </authorList>
    </citation>
    <scope>NUCLEOTIDE SEQUENCE [LARGE SCALE GENOMIC DNA]</scope>
    <source>
        <strain evidence="1 2">HK385</strain>
    </source>
</reference>
<dbReference type="RefSeq" id="WP_005706260.1">
    <property type="nucleotide sequence ID" value="NZ_AJSW01000025.1"/>
</dbReference>
<dbReference type="Pfam" id="PF21830">
    <property type="entry name" value="DUF6890"/>
    <property type="match status" value="1"/>
</dbReference>
<evidence type="ECO:0000313" key="2">
    <source>
        <dbReference type="Proteomes" id="UP000003016"/>
    </source>
</evidence>
<organism evidence="1 2">
    <name type="scientific">Haemophilus parahaemolyticus HK385</name>
    <dbReference type="NCBI Taxonomy" id="1095744"/>
    <lineage>
        <taxon>Bacteria</taxon>
        <taxon>Pseudomonadati</taxon>
        <taxon>Pseudomonadota</taxon>
        <taxon>Gammaproteobacteria</taxon>
        <taxon>Pasteurellales</taxon>
        <taxon>Pasteurellaceae</taxon>
        <taxon>Haemophilus</taxon>
    </lineage>
</organism>
<keyword evidence="2" id="KW-1185">Reference proteome</keyword>
<protein>
    <submittedName>
        <fullName evidence="1">Uncharacterized protein</fullName>
    </submittedName>
</protein>
<dbReference type="EMBL" id="AJSW01000025">
    <property type="protein sequence ID" value="EIJ70943.1"/>
    <property type="molecule type" value="Genomic_DNA"/>
</dbReference>
<evidence type="ECO:0000313" key="1">
    <source>
        <dbReference type="EMBL" id="EIJ70943.1"/>
    </source>
</evidence>
<accession>A0ABN0F0N8</accession>
<comment type="caution">
    <text evidence="1">The sequence shown here is derived from an EMBL/GenBank/DDBJ whole genome shotgun (WGS) entry which is preliminary data.</text>
</comment>
<dbReference type="GeneID" id="78696827"/>
<gene>
    <name evidence="1" type="ORF">HMPREF1050_1076</name>
</gene>
<name>A0ABN0F0N8_HAEPH</name>
<dbReference type="Proteomes" id="UP000003016">
    <property type="component" value="Unassembled WGS sequence"/>
</dbReference>